<name>A0A1X2IDC4_9FUNG</name>
<evidence type="ECO:0000313" key="7">
    <source>
        <dbReference type="Proteomes" id="UP000193560"/>
    </source>
</evidence>
<dbReference type="GO" id="GO:0032259">
    <property type="term" value="P:methylation"/>
    <property type="evidence" value="ECO:0007669"/>
    <property type="project" value="UniProtKB-KW"/>
</dbReference>
<organism evidence="6 7">
    <name type="scientific">Absidia repens</name>
    <dbReference type="NCBI Taxonomy" id="90262"/>
    <lineage>
        <taxon>Eukaryota</taxon>
        <taxon>Fungi</taxon>
        <taxon>Fungi incertae sedis</taxon>
        <taxon>Mucoromycota</taxon>
        <taxon>Mucoromycotina</taxon>
        <taxon>Mucoromycetes</taxon>
        <taxon>Mucorales</taxon>
        <taxon>Cunninghamellaceae</taxon>
        <taxon>Absidia</taxon>
    </lineage>
</organism>
<dbReference type="STRING" id="90262.A0A1X2IDC4"/>
<keyword evidence="4" id="KW-0949">S-adenosyl-L-methionine</keyword>
<dbReference type="Gene3D" id="3.40.50.150">
    <property type="entry name" value="Vaccinia Virus protein VP39"/>
    <property type="match status" value="1"/>
</dbReference>
<evidence type="ECO:0000256" key="2">
    <source>
        <dbReference type="ARBA" id="ARBA00022603"/>
    </source>
</evidence>
<proteinExistence type="inferred from homology"/>
<dbReference type="CDD" id="cd02440">
    <property type="entry name" value="AdoMet_MTases"/>
    <property type="match status" value="1"/>
</dbReference>
<dbReference type="Pfam" id="PF08123">
    <property type="entry name" value="DOT1"/>
    <property type="match status" value="1"/>
</dbReference>
<sequence length="207" mass="22492">MPSFLQIYQTADDQAHDAAAEDPFPAYLEGVDTSLAPFCPTSATRVLKALRMGRVGTDDRLVDLGSGDGRFVTAAVSEYGCRSALGIESDQDLVALSRHLADQVFGGEHSDHGVRFEQGDLLSTLKLANTCSGGGDIQEDDVLPWTVIVLFLLPDHSDRFADDILQLHQRGARIISLVFNLDEIKGLTLQQADEQDGIFVYSKSPLV</sequence>
<dbReference type="PANTHER" id="PTHR13610">
    <property type="entry name" value="METHYLTRANSFERASE DOMAIN-CONTAINING PROTEIN"/>
    <property type="match status" value="1"/>
</dbReference>
<evidence type="ECO:0000256" key="3">
    <source>
        <dbReference type="ARBA" id="ARBA00022679"/>
    </source>
</evidence>
<gene>
    <name evidence="6" type="ORF">BCR42DRAFT_417064</name>
</gene>
<dbReference type="GO" id="GO:0005739">
    <property type="term" value="C:mitochondrion"/>
    <property type="evidence" value="ECO:0007669"/>
    <property type="project" value="TreeGrafter"/>
</dbReference>
<dbReference type="InterPro" id="IPR026170">
    <property type="entry name" value="FAM173A/B"/>
</dbReference>
<dbReference type="Proteomes" id="UP000193560">
    <property type="component" value="Unassembled WGS sequence"/>
</dbReference>
<dbReference type="SUPFAM" id="SSF53335">
    <property type="entry name" value="S-adenosyl-L-methionine-dependent methyltransferases"/>
    <property type="match status" value="1"/>
</dbReference>
<reference evidence="6 7" key="1">
    <citation type="submission" date="2016-07" db="EMBL/GenBank/DDBJ databases">
        <title>Pervasive Adenine N6-methylation of Active Genes in Fungi.</title>
        <authorList>
            <consortium name="DOE Joint Genome Institute"/>
            <person name="Mondo S.J."/>
            <person name="Dannebaum R.O."/>
            <person name="Kuo R.C."/>
            <person name="Labutti K."/>
            <person name="Haridas S."/>
            <person name="Kuo A."/>
            <person name="Salamov A."/>
            <person name="Ahrendt S.R."/>
            <person name="Lipzen A."/>
            <person name="Sullivan W."/>
            <person name="Andreopoulos W.B."/>
            <person name="Clum A."/>
            <person name="Lindquist E."/>
            <person name="Daum C."/>
            <person name="Ramamoorthy G.K."/>
            <person name="Gryganskyi A."/>
            <person name="Culley D."/>
            <person name="Magnuson J.K."/>
            <person name="James T.Y."/>
            <person name="O'Malley M.A."/>
            <person name="Stajich J.E."/>
            <person name="Spatafora J.W."/>
            <person name="Visel A."/>
            <person name="Grigoriev I.V."/>
        </authorList>
    </citation>
    <scope>NUCLEOTIDE SEQUENCE [LARGE SCALE GENOMIC DNA]</scope>
    <source>
        <strain evidence="6 7">NRRL 1336</strain>
    </source>
</reference>
<dbReference type="GO" id="GO:1905706">
    <property type="term" value="P:regulation of mitochondrial ATP synthesis coupled proton transport"/>
    <property type="evidence" value="ECO:0007669"/>
    <property type="project" value="TreeGrafter"/>
</dbReference>
<dbReference type="AlphaFoldDB" id="A0A1X2IDC4"/>
<dbReference type="EMBL" id="MCGE01000014">
    <property type="protein sequence ID" value="ORZ14516.1"/>
    <property type="molecule type" value="Genomic_DNA"/>
</dbReference>
<dbReference type="InterPro" id="IPR029063">
    <property type="entry name" value="SAM-dependent_MTases_sf"/>
</dbReference>
<evidence type="ECO:0000256" key="4">
    <source>
        <dbReference type="ARBA" id="ARBA00022691"/>
    </source>
</evidence>
<evidence type="ECO:0000313" key="6">
    <source>
        <dbReference type="EMBL" id="ORZ14516.1"/>
    </source>
</evidence>
<evidence type="ECO:0000256" key="1">
    <source>
        <dbReference type="ARBA" id="ARBA00010633"/>
    </source>
</evidence>
<keyword evidence="3" id="KW-0808">Transferase</keyword>
<dbReference type="InterPro" id="IPR025789">
    <property type="entry name" value="DOT1_dom"/>
</dbReference>
<comment type="caution">
    <text evidence="6">The sequence shown here is derived from an EMBL/GenBank/DDBJ whole genome shotgun (WGS) entry which is preliminary data.</text>
</comment>
<dbReference type="OrthoDB" id="66144at2759"/>
<evidence type="ECO:0000259" key="5">
    <source>
        <dbReference type="Pfam" id="PF08123"/>
    </source>
</evidence>
<dbReference type="PANTHER" id="PTHR13610:SF11">
    <property type="entry name" value="METHYLTRANSFERASE DOMAIN-CONTAINING PROTEIN"/>
    <property type="match status" value="1"/>
</dbReference>
<comment type="similarity">
    <text evidence="1">Belongs to the ANT/ATPSC lysine N-methyltransferase family.</text>
</comment>
<accession>A0A1X2IDC4</accession>
<feature type="domain" description="DOT1" evidence="5">
    <location>
        <begin position="53"/>
        <end position="116"/>
    </location>
</feature>
<protein>
    <recommendedName>
        <fullName evidence="5">DOT1 domain-containing protein</fullName>
    </recommendedName>
</protein>
<keyword evidence="7" id="KW-1185">Reference proteome</keyword>
<dbReference type="GO" id="GO:0031151">
    <property type="term" value="F:histone H3K79 methyltransferase activity"/>
    <property type="evidence" value="ECO:0007669"/>
    <property type="project" value="InterPro"/>
</dbReference>
<keyword evidence="2" id="KW-0489">Methyltransferase</keyword>